<dbReference type="Proteomes" id="UP000183365">
    <property type="component" value="Unassembled WGS sequence"/>
</dbReference>
<keyword evidence="2 5" id="KW-0812">Transmembrane</keyword>
<keyword evidence="4 5" id="KW-0472">Membrane</keyword>
<feature type="transmembrane region" description="Helical" evidence="5">
    <location>
        <begin position="257"/>
        <end position="275"/>
    </location>
</feature>
<keyword evidence="8" id="KW-1185">Reference proteome</keyword>
<gene>
    <name evidence="7" type="ORF">HGUI_00891</name>
</gene>
<evidence type="ECO:0000256" key="1">
    <source>
        <dbReference type="ARBA" id="ARBA00004141"/>
    </source>
</evidence>
<feature type="transmembrane region" description="Helical" evidence="5">
    <location>
        <begin position="141"/>
        <end position="159"/>
    </location>
</feature>
<evidence type="ECO:0000259" key="6">
    <source>
        <dbReference type="PROSITE" id="PS51380"/>
    </source>
</evidence>
<evidence type="ECO:0000256" key="2">
    <source>
        <dbReference type="ARBA" id="ARBA00022692"/>
    </source>
</evidence>
<feature type="transmembrane region" description="Helical" evidence="5">
    <location>
        <begin position="103"/>
        <end position="120"/>
    </location>
</feature>
<comment type="subcellular location">
    <subcellularLocation>
        <location evidence="1">Membrane</location>
        <topology evidence="1">Multi-pass membrane protein</topology>
    </subcellularLocation>
</comment>
<organism evidence="7 8">
    <name type="scientific">Hanseniaspora guilliermondii</name>
    <dbReference type="NCBI Taxonomy" id="56406"/>
    <lineage>
        <taxon>Eukaryota</taxon>
        <taxon>Fungi</taxon>
        <taxon>Dikarya</taxon>
        <taxon>Ascomycota</taxon>
        <taxon>Saccharomycotina</taxon>
        <taxon>Saccharomycetes</taxon>
        <taxon>Saccharomycodales</taxon>
        <taxon>Saccharomycodaceae</taxon>
        <taxon>Hanseniaspora</taxon>
    </lineage>
</organism>
<feature type="domain" description="EXS" evidence="6">
    <location>
        <begin position="130"/>
        <end position="308"/>
    </location>
</feature>
<dbReference type="GO" id="GO:0016020">
    <property type="term" value="C:membrane"/>
    <property type="evidence" value="ECO:0007669"/>
    <property type="project" value="UniProtKB-SubCell"/>
</dbReference>
<evidence type="ECO:0000256" key="3">
    <source>
        <dbReference type="ARBA" id="ARBA00022989"/>
    </source>
</evidence>
<evidence type="ECO:0000256" key="5">
    <source>
        <dbReference type="SAM" id="Phobius"/>
    </source>
</evidence>
<evidence type="ECO:0000313" key="8">
    <source>
        <dbReference type="Proteomes" id="UP000183365"/>
    </source>
</evidence>
<accession>A0A1L0B144</accession>
<proteinExistence type="predicted"/>
<name>A0A1L0B144_9ASCO</name>
<keyword evidence="3 5" id="KW-1133">Transmembrane helix</keyword>
<dbReference type="InterPro" id="IPR004342">
    <property type="entry name" value="EXS_C"/>
</dbReference>
<feature type="transmembrane region" description="Helical" evidence="5">
    <location>
        <begin position="16"/>
        <end position="39"/>
    </location>
</feature>
<protein>
    <recommendedName>
        <fullName evidence="6">EXS domain-containing protein</fullName>
    </recommendedName>
</protein>
<dbReference type="EMBL" id="FQNF01000011">
    <property type="protein sequence ID" value="SGZ38691.1"/>
    <property type="molecule type" value="Genomic_DNA"/>
</dbReference>
<evidence type="ECO:0000313" key="7">
    <source>
        <dbReference type="EMBL" id="SGZ38691.1"/>
    </source>
</evidence>
<dbReference type="VEuPathDB" id="FungiDB:HGUI_00891"/>
<dbReference type="PROSITE" id="PS51380">
    <property type="entry name" value="EXS"/>
    <property type="match status" value="1"/>
</dbReference>
<evidence type="ECO:0000256" key="4">
    <source>
        <dbReference type="ARBA" id="ARBA00023136"/>
    </source>
</evidence>
<dbReference type="Pfam" id="PF03124">
    <property type="entry name" value="EXS"/>
    <property type="match status" value="1"/>
</dbReference>
<feature type="transmembrane region" description="Helical" evidence="5">
    <location>
        <begin position="171"/>
        <end position="189"/>
    </location>
</feature>
<dbReference type="OrthoDB" id="3972955at2759"/>
<sequence>MLEDETLFNLLIPKSFYLSVLIIFFDYFYQQFFISYPFYKKVISNKSKLQENDTKKSTKIIDPNIKHKAYIIKLTKALTILLLSRALIVTLSNSENVSLVDTFTNVSSIVSTTFILFKCLPREKLKTIMLCSITQKDRLKIVIQSDILLSFNSAILFYIKTLFTTHFENFQVISILVFVNFYIVSIRFIQCIRERNWLNVLKYGLNYPVLYCMYHDVNNNTLYYFKIAQTFYGALWDLLMDWKLHVSISSRVLNKSTIISLAITALLLKFSFLYAHVFNGITFILLTLEIVRRLIWVLLRLDYEYYAL</sequence>
<reference evidence="8" key="1">
    <citation type="submission" date="2016-11" db="EMBL/GenBank/DDBJ databases">
        <authorList>
            <person name="Guldener U."/>
        </authorList>
    </citation>
    <scope>NUCLEOTIDE SEQUENCE [LARGE SCALE GENOMIC DNA]</scope>
</reference>
<dbReference type="AlphaFoldDB" id="A0A1L0B144"/>